<name>A0A0K0E1C5_STRER</name>
<evidence type="ECO:0000256" key="1">
    <source>
        <dbReference type="SAM" id="Phobius"/>
    </source>
</evidence>
<keyword evidence="1" id="KW-1133">Transmembrane helix</keyword>
<feature type="transmembrane region" description="Helical" evidence="1">
    <location>
        <begin position="208"/>
        <end position="230"/>
    </location>
</feature>
<feature type="transmembrane region" description="Helical" evidence="1">
    <location>
        <begin position="50"/>
        <end position="67"/>
    </location>
</feature>
<feature type="transmembrane region" description="Helical" evidence="1">
    <location>
        <begin position="171"/>
        <end position="188"/>
    </location>
</feature>
<evidence type="ECO:0000313" key="4">
    <source>
        <dbReference type="WBParaSite" id="TCONS_00009982.p1"/>
    </source>
</evidence>
<feature type="transmembrane region" description="Helical" evidence="1">
    <location>
        <begin position="12"/>
        <end position="30"/>
    </location>
</feature>
<organism evidence="3">
    <name type="scientific">Strongyloides stercoralis</name>
    <name type="common">Threadworm</name>
    <dbReference type="NCBI Taxonomy" id="6248"/>
    <lineage>
        <taxon>Eukaryota</taxon>
        <taxon>Metazoa</taxon>
        <taxon>Ecdysozoa</taxon>
        <taxon>Nematoda</taxon>
        <taxon>Chromadorea</taxon>
        <taxon>Rhabditida</taxon>
        <taxon>Tylenchina</taxon>
        <taxon>Panagrolaimomorpha</taxon>
        <taxon>Strongyloidoidea</taxon>
        <taxon>Strongyloididae</taxon>
        <taxon>Strongyloides</taxon>
    </lineage>
</organism>
<evidence type="ECO:0000313" key="2">
    <source>
        <dbReference type="Proteomes" id="UP000035681"/>
    </source>
</evidence>
<keyword evidence="1" id="KW-0812">Transmembrane</keyword>
<proteinExistence type="predicted"/>
<sequence>MVSIIGNIRCIVAYFSSFIPMSPTVNGIFVPYQPSYAYGILHFSFYYTTYAHYVSIIMLLLHFYQLFDKGKTTISNNIYYEFFTSLVVPIPATICILPMKSHFQLTHICSIKQQLNYMVLVISAKNMIANALPKVIVFCYALYILYSLIFIIIVIIRYIKIRNKNNNKNNITKMMIAILYAIFQYPYFAVKCFQYTLDIDYTSTYIYAMVYLSISTFIATSFLILIVIIVDKNSRRLFY</sequence>
<dbReference type="AlphaFoldDB" id="A0A0K0E1C5"/>
<feature type="transmembrane region" description="Helical" evidence="1">
    <location>
        <begin position="135"/>
        <end position="159"/>
    </location>
</feature>
<evidence type="ECO:0000313" key="3">
    <source>
        <dbReference type="WBParaSite" id="SSTP_0000329000.1"/>
    </source>
</evidence>
<keyword evidence="1" id="KW-0472">Membrane</keyword>
<reference evidence="3" key="1">
    <citation type="submission" date="2015-08" db="UniProtKB">
        <authorList>
            <consortium name="WormBaseParasite"/>
        </authorList>
    </citation>
    <scope>IDENTIFICATION</scope>
</reference>
<dbReference type="WBParaSite" id="SSTP_0000329000.1">
    <property type="protein sequence ID" value="SSTP_0000329000.1"/>
    <property type="gene ID" value="SSTP_0000329000"/>
</dbReference>
<protein>
    <submittedName>
        <fullName evidence="4">G-protein coupled receptors family 1 profile domain-containing protein</fullName>
    </submittedName>
    <submittedName>
        <fullName evidence="3">G_PROTEIN_RECEP_F1_2 domain-containing protein</fullName>
    </submittedName>
</protein>
<dbReference type="WBParaSite" id="TCONS_00009982.p1">
    <property type="protein sequence ID" value="TCONS_00009982.p1"/>
    <property type="gene ID" value="XLOC_007685"/>
</dbReference>
<keyword evidence="2" id="KW-1185">Reference proteome</keyword>
<accession>A0A0K0E1C5</accession>
<feature type="transmembrane region" description="Helical" evidence="1">
    <location>
        <begin position="79"/>
        <end position="99"/>
    </location>
</feature>
<dbReference type="Proteomes" id="UP000035681">
    <property type="component" value="Unplaced"/>
</dbReference>